<reference evidence="8" key="1">
    <citation type="submission" date="2022-08" db="EMBL/GenBank/DDBJ databases">
        <title>Draft genome sequencing of Roseisolibacter agri AW1220.</title>
        <authorList>
            <person name="Tobiishi Y."/>
            <person name="Tonouchi A."/>
        </authorList>
    </citation>
    <scope>NUCLEOTIDE SEQUENCE</scope>
    <source>
        <strain evidence="8">AW1220</strain>
    </source>
</reference>
<keyword evidence="2" id="KW-0560">Oxidoreductase</keyword>
<name>A0AA37Q346_9BACT</name>
<dbReference type="Gene3D" id="2.60.40.420">
    <property type="entry name" value="Cupredoxins - blue copper proteins"/>
    <property type="match status" value="3"/>
</dbReference>
<dbReference type="Pfam" id="PF07732">
    <property type="entry name" value="Cu-oxidase_3"/>
    <property type="match status" value="2"/>
</dbReference>
<comment type="caution">
    <text evidence="8">The sequence shown here is derived from an EMBL/GenBank/DDBJ whole genome shotgun (WGS) entry which is preliminary data.</text>
</comment>
<dbReference type="GO" id="GO:0016491">
    <property type="term" value="F:oxidoreductase activity"/>
    <property type="evidence" value="ECO:0007669"/>
    <property type="project" value="UniProtKB-KW"/>
</dbReference>
<feature type="domain" description="Plastocyanin-like" evidence="7">
    <location>
        <begin position="401"/>
        <end position="497"/>
    </location>
</feature>
<evidence type="ECO:0000259" key="7">
    <source>
        <dbReference type="Pfam" id="PF07732"/>
    </source>
</evidence>
<gene>
    <name evidence="8" type="ORF">rosag_22270</name>
</gene>
<dbReference type="InterPro" id="IPR008972">
    <property type="entry name" value="Cupredoxin"/>
</dbReference>
<dbReference type="PANTHER" id="PTHR11709:SF394">
    <property type="entry name" value="FI03373P-RELATED"/>
    <property type="match status" value="1"/>
</dbReference>
<evidence type="ECO:0000259" key="6">
    <source>
        <dbReference type="Pfam" id="PF07731"/>
    </source>
</evidence>
<dbReference type="PANTHER" id="PTHR11709">
    <property type="entry name" value="MULTI-COPPER OXIDASE"/>
    <property type="match status" value="1"/>
</dbReference>
<sequence length="637" mass="68178">MRATLVAGLALLAVAAPLPPPAAPARARPNDNRAPSGALRRDTLTLRLEARLATWHPDGDGAPGAVVAAFAEVGRDASIPGPLVRVRAGTTVSVVLRNALADTLRVHGLHDRAATPGAATPDDAPTPLVLAPGASRAVAFRLEAPGTYYYWGTSTGRPLELRTREDAQLTGAIVVDPPGGSPPDRVFVLGMWADTVGRAAVRRHRVLAVVNGRAWPNTERLAYAVGDSVRWRVINATADLHPMHLHGFYFHVESRGDGTADTVYRDGVPRLAVTEAMSIGHVIALRWVPERPGNWLFHCHIPEHFAPRAALGLPLATGASSSHAAHTERPEHAMGGLVLGIAVRDTTTGRAVAVARAAAPTRELRLLVRENVGSTRDVPLYGFAAHARGSAEPPPDSGRRVGAPLELTRGEPVRITIVNRLAEPTAVHWHGIELESWYDGVPGVSGAGRRIAPMIAPRDSFEVRFTPPRAGTFIYHTHVDEERQQDAGLAGPLLVLEPGERRDPAVDLPVLVSSPGGFDAEVHQLLLNGMTAPPPLTLRAGQRYRLRFINMSVRRSGVILMVTRAGAPATWRPLAKDGADLPPALRAPEPSRRVVSIGETLDVEIVPEAPGDSLAIEVRAPPRAGGRRFARWPIIVR</sequence>
<keyword evidence="1" id="KW-0479">Metal-binding</keyword>
<organism evidence="8 9">
    <name type="scientific">Roseisolibacter agri</name>
    <dbReference type="NCBI Taxonomy" id="2014610"/>
    <lineage>
        <taxon>Bacteria</taxon>
        <taxon>Pseudomonadati</taxon>
        <taxon>Gemmatimonadota</taxon>
        <taxon>Gemmatimonadia</taxon>
        <taxon>Gemmatimonadales</taxon>
        <taxon>Gemmatimonadaceae</taxon>
        <taxon>Roseisolibacter</taxon>
    </lineage>
</organism>
<dbReference type="InterPro" id="IPR011707">
    <property type="entry name" value="Cu-oxidase-like_N"/>
</dbReference>
<evidence type="ECO:0000256" key="5">
    <source>
        <dbReference type="SAM" id="SignalP"/>
    </source>
</evidence>
<feature type="compositionally biased region" description="Low complexity" evidence="4">
    <location>
        <begin position="24"/>
        <end position="35"/>
    </location>
</feature>
<dbReference type="Proteomes" id="UP001161325">
    <property type="component" value="Unassembled WGS sequence"/>
</dbReference>
<keyword evidence="9" id="KW-1185">Reference proteome</keyword>
<feature type="region of interest" description="Disordered" evidence="4">
    <location>
        <begin position="20"/>
        <end position="41"/>
    </location>
</feature>
<dbReference type="InterPro" id="IPR045087">
    <property type="entry name" value="Cu-oxidase_fam"/>
</dbReference>
<keyword evidence="5" id="KW-0732">Signal</keyword>
<feature type="signal peptide" evidence="5">
    <location>
        <begin position="1"/>
        <end position="22"/>
    </location>
</feature>
<keyword evidence="3" id="KW-0186">Copper</keyword>
<evidence type="ECO:0000256" key="4">
    <source>
        <dbReference type="SAM" id="MobiDB-lite"/>
    </source>
</evidence>
<evidence type="ECO:0000256" key="2">
    <source>
        <dbReference type="ARBA" id="ARBA00023002"/>
    </source>
</evidence>
<feature type="domain" description="Plastocyanin-like" evidence="6">
    <location>
        <begin position="206"/>
        <end position="305"/>
    </location>
</feature>
<dbReference type="RefSeq" id="WP_284350175.1">
    <property type="nucleotide sequence ID" value="NZ_BRXS01000003.1"/>
</dbReference>
<dbReference type="Pfam" id="PF07731">
    <property type="entry name" value="Cu-oxidase_2"/>
    <property type="match status" value="1"/>
</dbReference>
<dbReference type="SUPFAM" id="SSF49503">
    <property type="entry name" value="Cupredoxins"/>
    <property type="match status" value="4"/>
</dbReference>
<dbReference type="InterPro" id="IPR011706">
    <property type="entry name" value="Cu-oxidase_C"/>
</dbReference>
<evidence type="ECO:0000313" key="9">
    <source>
        <dbReference type="Proteomes" id="UP001161325"/>
    </source>
</evidence>
<dbReference type="GO" id="GO:0005507">
    <property type="term" value="F:copper ion binding"/>
    <property type="evidence" value="ECO:0007669"/>
    <property type="project" value="InterPro"/>
</dbReference>
<dbReference type="EMBL" id="BRXS01000003">
    <property type="protein sequence ID" value="GLC25714.1"/>
    <property type="molecule type" value="Genomic_DNA"/>
</dbReference>
<dbReference type="AlphaFoldDB" id="A0AA37Q346"/>
<protein>
    <recommendedName>
        <fullName evidence="10">Copper resistance protein A</fullName>
    </recommendedName>
</protein>
<feature type="chain" id="PRO_5041443675" description="Copper resistance protein A" evidence="5">
    <location>
        <begin position="23"/>
        <end position="637"/>
    </location>
</feature>
<accession>A0AA37Q346</accession>
<evidence type="ECO:0000313" key="8">
    <source>
        <dbReference type="EMBL" id="GLC25714.1"/>
    </source>
</evidence>
<evidence type="ECO:0000256" key="3">
    <source>
        <dbReference type="ARBA" id="ARBA00023008"/>
    </source>
</evidence>
<proteinExistence type="predicted"/>
<feature type="domain" description="Plastocyanin-like" evidence="7">
    <location>
        <begin position="76"/>
        <end position="178"/>
    </location>
</feature>
<evidence type="ECO:0000256" key="1">
    <source>
        <dbReference type="ARBA" id="ARBA00022723"/>
    </source>
</evidence>
<evidence type="ECO:0008006" key="10">
    <source>
        <dbReference type="Google" id="ProtNLM"/>
    </source>
</evidence>